<comment type="similarity">
    <text evidence="2">Belongs to the class-I pyridoxal-phosphate-dependent aminotransferase family.</text>
</comment>
<dbReference type="Gene3D" id="3.40.640.10">
    <property type="entry name" value="Type I PLP-dependent aspartate aminotransferase-like (Major domain)"/>
    <property type="match status" value="1"/>
</dbReference>
<dbReference type="PANTHER" id="PTHR43807">
    <property type="entry name" value="FI04487P"/>
    <property type="match status" value="1"/>
</dbReference>
<dbReference type="InterPro" id="IPR015422">
    <property type="entry name" value="PyrdxlP-dep_Trfase_small"/>
</dbReference>
<name>A0A255Z4X6_9PROT</name>
<dbReference type="NCBIfam" id="NF006488">
    <property type="entry name" value="PRK08912.1"/>
    <property type="match status" value="1"/>
</dbReference>
<evidence type="ECO:0000256" key="2">
    <source>
        <dbReference type="ARBA" id="ARBA00007441"/>
    </source>
</evidence>
<dbReference type="Gene3D" id="3.90.1150.10">
    <property type="entry name" value="Aspartate Aminotransferase, domain 1"/>
    <property type="match status" value="1"/>
</dbReference>
<reference evidence="7 8" key="1">
    <citation type="submission" date="2017-07" db="EMBL/GenBank/DDBJ databases">
        <title>Niveispirillum cyanobacteriorum sp. nov., isolated from cyanobacterial aggregates in a eutrophic lake.</title>
        <authorList>
            <person name="Cai H."/>
        </authorList>
    </citation>
    <scope>NUCLEOTIDE SEQUENCE [LARGE SCALE GENOMIC DNA]</scope>
    <source>
        <strain evidence="8">TH1-14</strain>
    </source>
</reference>
<evidence type="ECO:0000256" key="3">
    <source>
        <dbReference type="ARBA" id="ARBA00022576"/>
    </source>
</evidence>
<dbReference type="GO" id="GO:0005737">
    <property type="term" value="C:cytoplasm"/>
    <property type="evidence" value="ECO:0007669"/>
    <property type="project" value="TreeGrafter"/>
</dbReference>
<keyword evidence="8" id="KW-1185">Reference proteome</keyword>
<dbReference type="PANTHER" id="PTHR43807:SF20">
    <property type="entry name" value="FI04487P"/>
    <property type="match status" value="1"/>
</dbReference>
<dbReference type="FunFam" id="3.40.640.10:FF:000024">
    <property type="entry name" value="Kynurenine--oxoglutarate transaminase 3"/>
    <property type="match status" value="1"/>
</dbReference>
<dbReference type="Proteomes" id="UP000216998">
    <property type="component" value="Unassembled WGS sequence"/>
</dbReference>
<proteinExistence type="inferred from homology"/>
<sequence>MKAGNSTFSALGTTIFEVMSRLADQHKAINLGQGFPDGNGPPDIVDAAARYLTDGWNQYPPMPGLPALRQAVAAHNARFYGLEVDWATETLVTSGATEALAACLFGLLEPGDEVVLFQPLYDSYAPIIRRAGAIPRFVSLKTPDWTFTEADLETAFSDRTKLVLINNPQNPAGKVWTLDELTILSRFVIRHDITALCDEVYEHLVFDGRRHIPLMTLPGMRDRTLRIGSAGKTFSLTGWKVGYITGSARLLSPIIKAHQFLTFTTPPNLQQAVALGLGKDDAYFRDLSRDMERRRDLLSAGLRAAGLVVLHCAGTYFLTVDLAASEIATDDRRFCLQLTEQVGVAAIPISAFFETDAPTHLVRFCFCKRDEVLMEAVHRLSRGMAVG</sequence>
<comment type="cofactor">
    <cofactor evidence="1">
        <name>pyridoxal 5'-phosphate</name>
        <dbReference type="ChEBI" id="CHEBI:597326"/>
    </cofactor>
</comment>
<dbReference type="InterPro" id="IPR015424">
    <property type="entry name" value="PyrdxlP-dep_Trfase"/>
</dbReference>
<evidence type="ECO:0000259" key="6">
    <source>
        <dbReference type="Pfam" id="PF00155"/>
    </source>
</evidence>
<evidence type="ECO:0000256" key="4">
    <source>
        <dbReference type="ARBA" id="ARBA00022679"/>
    </source>
</evidence>
<dbReference type="GO" id="GO:0016212">
    <property type="term" value="F:kynurenine-oxoglutarate transaminase activity"/>
    <property type="evidence" value="ECO:0007669"/>
    <property type="project" value="TreeGrafter"/>
</dbReference>
<evidence type="ECO:0000313" key="7">
    <source>
        <dbReference type="EMBL" id="OYQ36577.1"/>
    </source>
</evidence>
<evidence type="ECO:0000256" key="5">
    <source>
        <dbReference type="ARBA" id="ARBA00022898"/>
    </source>
</evidence>
<keyword evidence="3 7" id="KW-0032">Aminotransferase</keyword>
<dbReference type="EMBL" id="NOXU01000022">
    <property type="protein sequence ID" value="OYQ36577.1"/>
    <property type="molecule type" value="Genomic_DNA"/>
</dbReference>
<accession>A0A255Z4X6</accession>
<feature type="domain" description="Aminotransferase class I/classII large" evidence="6">
    <location>
        <begin position="28"/>
        <end position="380"/>
    </location>
</feature>
<keyword evidence="4 7" id="KW-0808">Transferase</keyword>
<dbReference type="OrthoDB" id="9763453at2"/>
<dbReference type="InterPro" id="IPR051326">
    <property type="entry name" value="Kynurenine-oxoglutarate_AT"/>
</dbReference>
<dbReference type="CDD" id="cd00609">
    <property type="entry name" value="AAT_like"/>
    <property type="match status" value="1"/>
</dbReference>
<dbReference type="GO" id="GO:0030170">
    <property type="term" value="F:pyridoxal phosphate binding"/>
    <property type="evidence" value="ECO:0007669"/>
    <property type="project" value="InterPro"/>
</dbReference>
<dbReference type="AlphaFoldDB" id="A0A255Z4X6"/>
<dbReference type="InterPro" id="IPR004839">
    <property type="entry name" value="Aminotransferase_I/II_large"/>
</dbReference>
<gene>
    <name evidence="7" type="ORF">CHU95_04580</name>
</gene>
<protein>
    <submittedName>
        <fullName evidence="7">Aminotransferase</fullName>
    </submittedName>
</protein>
<evidence type="ECO:0000313" key="8">
    <source>
        <dbReference type="Proteomes" id="UP000216998"/>
    </source>
</evidence>
<dbReference type="Pfam" id="PF00155">
    <property type="entry name" value="Aminotran_1_2"/>
    <property type="match status" value="1"/>
</dbReference>
<evidence type="ECO:0000256" key="1">
    <source>
        <dbReference type="ARBA" id="ARBA00001933"/>
    </source>
</evidence>
<dbReference type="RefSeq" id="WP_094454312.1">
    <property type="nucleotide sequence ID" value="NZ_NOXU01000022.1"/>
</dbReference>
<keyword evidence="5" id="KW-0663">Pyridoxal phosphate</keyword>
<dbReference type="InterPro" id="IPR015421">
    <property type="entry name" value="PyrdxlP-dep_Trfase_major"/>
</dbReference>
<dbReference type="SUPFAM" id="SSF53383">
    <property type="entry name" value="PLP-dependent transferases"/>
    <property type="match status" value="1"/>
</dbReference>
<comment type="caution">
    <text evidence="7">The sequence shown here is derived from an EMBL/GenBank/DDBJ whole genome shotgun (WGS) entry which is preliminary data.</text>
</comment>
<organism evidence="7 8">
    <name type="scientific">Niveispirillum lacus</name>
    <dbReference type="NCBI Taxonomy" id="1981099"/>
    <lineage>
        <taxon>Bacteria</taxon>
        <taxon>Pseudomonadati</taxon>
        <taxon>Pseudomonadota</taxon>
        <taxon>Alphaproteobacteria</taxon>
        <taxon>Rhodospirillales</taxon>
        <taxon>Azospirillaceae</taxon>
        <taxon>Niveispirillum</taxon>
    </lineage>
</organism>